<organism evidence="8 9">
    <name type="scientific">Methanobacterium alkalithermotolerans</name>
    <dbReference type="NCBI Taxonomy" id="2731220"/>
    <lineage>
        <taxon>Archaea</taxon>
        <taxon>Methanobacteriati</taxon>
        <taxon>Methanobacteriota</taxon>
        <taxon>Methanomada group</taxon>
        <taxon>Methanobacteria</taxon>
        <taxon>Methanobacteriales</taxon>
        <taxon>Methanobacteriaceae</taxon>
        <taxon>Methanobacterium</taxon>
    </lineage>
</organism>
<dbReference type="Pfam" id="PF03706">
    <property type="entry name" value="LPG_synthase_TM"/>
    <property type="match status" value="1"/>
</dbReference>
<reference evidence="8" key="1">
    <citation type="submission" date="2020-07" db="EMBL/GenBank/DDBJ databases">
        <title>Methanobacterium. sp. MethCan genome.</title>
        <authorList>
            <person name="Postec A."/>
            <person name="Quemeneur M."/>
        </authorList>
    </citation>
    <scope>NUCLEOTIDE SEQUENCE</scope>
    <source>
        <strain evidence="8">MethCAN</strain>
    </source>
</reference>
<dbReference type="InterPro" id="IPR022791">
    <property type="entry name" value="L-PG_synthase/AglD"/>
</dbReference>
<evidence type="ECO:0000256" key="5">
    <source>
        <dbReference type="ARBA" id="ARBA00022989"/>
    </source>
</evidence>
<dbReference type="NCBIfam" id="TIGR00374">
    <property type="entry name" value="flippase-like domain"/>
    <property type="match status" value="1"/>
</dbReference>
<feature type="transmembrane region" description="Helical" evidence="7">
    <location>
        <begin position="169"/>
        <end position="188"/>
    </location>
</feature>
<feature type="transmembrane region" description="Helical" evidence="7">
    <location>
        <begin position="56"/>
        <end position="75"/>
    </location>
</feature>
<sequence length="362" mass="40037">MSSSDTNIKKQDYYAFIKDHKKEIIISFLAAAALIFAITALAGLGDIISALERTNLWFLALNFVLQTFIFLLWALRWKLILDLVDKSPRYSSVLVMLFASIFGNNITPGAAGGEPLRAYLLREIKGTPFEIGFASSTADRVFEFLPFIIISILAAVLILSWNISIWTRLIVTALIIITIIFFSLVVYAGSNQRIAQKITLSIARSVFPFFLKITRKEIHFHDISDKLIFYINRFTTGFTMALKDRKVLIIGVLLSFGMWGVDMTRLYVCFLAVGVQPPAIALVIIYTVGILISLLPILPGSLGLREATLVGLFAVVGISADVVMAASIIDRLASYIIPTMIGAFAAFYYGKIIVADKKPDAS</sequence>
<name>A0A8T8K760_9EURY</name>
<dbReference type="GeneID" id="64819845"/>
<keyword evidence="4 7" id="KW-0812">Transmembrane</keyword>
<dbReference type="Proteomes" id="UP000681041">
    <property type="component" value="Chromosome"/>
</dbReference>
<accession>A0A8T8K760</accession>
<evidence type="ECO:0000256" key="6">
    <source>
        <dbReference type="ARBA" id="ARBA00023136"/>
    </source>
</evidence>
<feature type="transmembrane region" description="Helical" evidence="7">
    <location>
        <begin position="247"/>
        <end position="273"/>
    </location>
</feature>
<evidence type="ECO:0000256" key="7">
    <source>
        <dbReference type="SAM" id="Phobius"/>
    </source>
</evidence>
<comment type="subcellular location">
    <subcellularLocation>
        <location evidence="1">Cell membrane</location>
        <topology evidence="1">Multi-pass membrane protein</topology>
    </subcellularLocation>
</comment>
<feature type="transmembrane region" description="Helical" evidence="7">
    <location>
        <begin position="310"/>
        <end position="329"/>
    </location>
</feature>
<protein>
    <submittedName>
        <fullName evidence="8">UPF0104 family protein</fullName>
    </submittedName>
</protein>
<proteinExistence type="inferred from homology"/>
<keyword evidence="5 7" id="KW-1133">Transmembrane helix</keyword>
<dbReference type="OrthoDB" id="15513at2157"/>
<keyword evidence="6 7" id="KW-0472">Membrane</keyword>
<dbReference type="AlphaFoldDB" id="A0A8T8K760"/>
<dbReference type="PANTHER" id="PTHR39087:SF2">
    <property type="entry name" value="UPF0104 MEMBRANE PROTEIN MJ1595"/>
    <property type="match status" value="1"/>
</dbReference>
<dbReference type="RefSeq" id="WP_211533889.1">
    <property type="nucleotide sequence ID" value="NZ_CP058560.1"/>
</dbReference>
<dbReference type="EMBL" id="CP058560">
    <property type="protein sequence ID" value="QUH22943.1"/>
    <property type="molecule type" value="Genomic_DNA"/>
</dbReference>
<dbReference type="PANTHER" id="PTHR39087">
    <property type="entry name" value="UPF0104 MEMBRANE PROTEIN MJ1595"/>
    <property type="match status" value="1"/>
</dbReference>
<keyword evidence="9" id="KW-1185">Reference proteome</keyword>
<dbReference type="KEGG" id="meme:HYG87_03730"/>
<evidence type="ECO:0000313" key="9">
    <source>
        <dbReference type="Proteomes" id="UP000681041"/>
    </source>
</evidence>
<feature type="transmembrane region" description="Helical" evidence="7">
    <location>
        <begin position="24"/>
        <end position="44"/>
    </location>
</feature>
<feature type="transmembrane region" description="Helical" evidence="7">
    <location>
        <begin position="279"/>
        <end position="298"/>
    </location>
</feature>
<evidence type="ECO:0000256" key="2">
    <source>
        <dbReference type="ARBA" id="ARBA00011061"/>
    </source>
</evidence>
<evidence type="ECO:0000256" key="4">
    <source>
        <dbReference type="ARBA" id="ARBA00022692"/>
    </source>
</evidence>
<evidence type="ECO:0000313" key="8">
    <source>
        <dbReference type="EMBL" id="QUH22943.1"/>
    </source>
</evidence>
<feature type="transmembrane region" description="Helical" evidence="7">
    <location>
        <begin position="144"/>
        <end position="162"/>
    </location>
</feature>
<evidence type="ECO:0000256" key="1">
    <source>
        <dbReference type="ARBA" id="ARBA00004651"/>
    </source>
</evidence>
<feature type="transmembrane region" description="Helical" evidence="7">
    <location>
        <begin position="335"/>
        <end position="354"/>
    </location>
</feature>
<gene>
    <name evidence="8" type="ORF">HYG87_03730</name>
</gene>
<evidence type="ECO:0000256" key="3">
    <source>
        <dbReference type="ARBA" id="ARBA00022475"/>
    </source>
</evidence>
<keyword evidence="3" id="KW-1003">Cell membrane</keyword>
<comment type="similarity">
    <text evidence="2">Belongs to the UPF0104 family.</text>
</comment>
<dbReference type="GO" id="GO:0005886">
    <property type="term" value="C:plasma membrane"/>
    <property type="evidence" value="ECO:0007669"/>
    <property type="project" value="UniProtKB-SubCell"/>
</dbReference>